<dbReference type="InterPro" id="IPR001509">
    <property type="entry name" value="Epimerase_deHydtase"/>
</dbReference>
<dbReference type="KEGG" id="tig:THII_1385"/>
<accession>A0A090AJH9</accession>
<evidence type="ECO:0000313" key="3">
    <source>
        <dbReference type="Proteomes" id="UP000031623"/>
    </source>
</evidence>
<dbReference type="AlphaFoldDB" id="A0A090AJH9"/>
<dbReference type="HOGENOM" id="CLU_927024_0_0_6"/>
<dbReference type="SUPFAM" id="SSF51735">
    <property type="entry name" value="NAD(P)-binding Rossmann-fold domains"/>
    <property type="match status" value="1"/>
</dbReference>
<sequence length="333" mass="37487">MVVLSNFAAQKEPVEPWRVVLLFGIGLIGQAVLGELLRRSRFDIQLWFYSWYDPQQQQAQLNNLLTQLHNQVTYSTNGRINLIWSAGKGGFSSLREELAQELASFNRVLECAKELTRIFPQATHTFHLLSSAGGLFEGQIGIGLNSLPAPLRPYAELKLHQEERLLTLPAQLIKRIYRPSSVYGFAYGARKGLITTLIENGLAQRVSKIFGQMETLRDYVLCDDIGRFIAKQIIASSIASSTPIMILASGRAATISEIKYRIENVLGRHIYVYYQAESIAAHNSYRQEIFPPGWQATDLTIGIRQVYHQLMNSACSSLLTKTYFKLLSLKSVS</sequence>
<dbReference type="STRING" id="40754.THII_1385"/>
<reference evidence="2 3" key="1">
    <citation type="journal article" date="2014" name="ISME J.">
        <title>Ecophysiology of Thioploca ingrica as revealed by the complete genome sequence supplemented with proteomic evidence.</title>
        <authorList>
            <person name="Kojima H."/>
            <person name="Ogura Y."/>
            <person name="Yamamoto N."/>
            <person name="Togashi T."/>
            <person name="Mori H."/>
            <person name="Watanabe T."/>
            <person name="Nemoto F."/>
            <person name="Kurokawa K."/>
            <person name="Hayashi T."/>
            <person name="Fukui M."/>
        </authorList>
    </citation>
    <scope>NUCLEOTIDE SEQUENCE [LARGE SCALE GENOMIC DNA]</scope>
</reference>
<organism evidence="2 3">
    <name type="scientific">Thioploca ingrica</name>
    <dbReference type="NCBI Taxonomy" id="40754"/>
    <lineage>
        <taxon>Bacteria</taxon>
        <taxon>Pseudomonadati</taxon>
        <taxon>Pseudomonadota</taxon>
        <taxon>Gammaproteobacteria</taxon>
        <taxon>Thiotrichales</taxon>
        <taxon>Thiotrichaceae</taxon>
        <taxon>Thioploca</taxon>
    </lineage>
</organism>
<dbReference type="OrthoDB" id="5295702at2"/>
<dbReference type="Gene3D" id="3.40.50.720">
    <property type="entry name" value="NAD(P)-binding Rossmann-like Domain"/>
    <property type="match status" value="1"/>
</dbReference>
<feature type="domain" description="NAD-dependent epimerase/dehydratase" evidence="1">
    <location>
        <begin position="146"/>
        <end position="230"/>
    </location>
</feature>
<dbReference type="Pfam" id="PF01370">
    <property type="entry name" value="Epimerase"/>
    <property type="match status" value="1"/>
</dbReference>
<evidence type="ECO:0000313" key="2">
    <source>
        <dbReference type="EMBL" id="BAP55682.1"/>
    </source>
</evidence>
<gene>
    <name evidence="2" type="ORF">THII_1385</name>
</gene>
<keyword evidence="3" id="KW-1185">Reference proteome</keyword>
<protein>
    <submittedName>
        <fullName evidence="2">NDP-sugar epimerase</fullName>
    </submittedName>
</protein>
<dbReference type="EMBL" id="AP014633">
    <property type="protein sequence ID" value="BAP55682.1"/>
    <property type="molecule type" value="Genomic_DNA"/>
</dbReference>
<name>A0A090AJH9_9GAMM</name>
<proteinExistence type="predicted"/>
<dbReference type="Proteomes" id="UP000031623">
    <property type="component" value="Chromosome"/>
</dbReference>
<dbReference type="InterPro" id="IPR036291">
    <property type="entry name" value="NAD(P)-bd_dom_sf"/>
</dbReference>
<evidence type="ECO:0000259" key="1">
    <source>
        <dbReference type="Pfam" id="PF01370"/>
    </source>
</evidence>